<dbReference type="EMBL" id="JALLPJ020000164">
    <property type="protein sequence ID" value="KAL3800246.1"/>
    <property type="molecule type" value="Genomic_DNA"/>
</dbReference>
<gene>
    <name evidence="1" type="ORF">ACHAWO_013828</name>
</gene>
<evidence type="ECO:0000313" key="2">
    <source>
        <dbReference type="Proteomes" id="UP001530400"/>
    </source>
</evidence>
<accession>A0ABD3QLA9</accession>
<protein>
    <recommendedName>
        <fullName evidence="3">Metallothionein</fullName>
    </recommendedName>
</protein>
<sequence>MAVDDSIASLQEAKNLFAKQNNIEPCTNEKCGFSGCTCGKRCGCNIIPSSTVVLETCDPCAEFKRRKEAEKMQNAKEA</sequence>
<dbReference type="AlphaFoldDB" id="A0ABD3QLA9"/>
<name>A0ABD3QLA9_9STRA</name>
<organism evidence="1 2">
    <name type="scientific">Cyclotella atomus</name>
    <dbReference type="NCBI Taxonomy" id="382360"/>
    <lineage>
        <taxon>Eukaryota</taxon>
        <taxon>Sar</taxon>
        <taxon>Stramenopiles</taxon>
        <taxon>Ochrophyta</taxon>
        <taxon>Bacillariophyta</taxon>
        <taxon>Coscinodiscophyceae</taxon>
        <taxon>Thalassiosirophycidae</taxon>
        <taxon>Stephanodiscales</taxon>
        <taxon>Stephanodiscaceae</taxon>
        <taxon>Cyclotella</taxon>
    </lineage>
</organism>
<comment type="caution">
    <text evidence="1">The sequence shown here is derived from an EMBL/GenBank/DDBJ whole genome shotgun (WGS) entry which is preliminary data.</text>
</comment>
<proteinExistence type="predicted"/>
<evidence type="ECO:0008006" key="3">
    <source>
        <dbReference type="Google" id="ProtNLM"/>
    </source>
</evidence>
<reference evidence="1 2" key="1">
    <citation type="submission" date="2024-10" db="EMBL/GenBank/DDBJ databases">
        <title>Updated reference genomes for cyclostephanoid diatoms.</title>
        <authorList>
            <person name="Roberts W.R."/>
            <person name="Alverson A.J."/>
        </authorList>
    </citation>
    <scope>NUCLEOTIDE SEQUENCE [LARGE SCALE GENOMIC DNA]</scope>
    <source>
        <strain evidence="1 2">AJA010-31</strain>
    </source>
</reference>
<evidence type="ECO:0000313" key="1">
    <source>
        <dbReference type="EMBL" id="KAL3800246.1"/>
    </source>
</evidence>
<dbReference type="Proteomes" id="UP001530400">
    <property type="component" value="Unassembled WGS sequence"/>
</dbReference>
<keyword evidence="2" id="KW-1185">Reference proteome</keyword>